<feature type="transmembrane region" description="Helical" evidence="6">
    <location>
        <begin position="165"/>
        <end position="189"/>
    </location>
</feature>
<dbReference type="AlphaFoldDB" id="A0A7T0H225"/>
<evidence type="ECO:0000256" key="2">
    <source>
        <dbReference type="ARBA" id="ARBA00004665"/>
    </source>
</evidence>
<evidence type="ECO:0000256" key="1">
    <source>
        <dbReference type="ARBA" id="ARBA00001946"/>
    </source>
</evidence>
<dbReference type="PROSITE" id="PS50887">
    <property type="entry name" value="GGDEF"/>
    <property type="match status" value="1"/>
</dbReference>
<dbReference type="InterPro" id="IPR050469">
    <property type="entry name" value="Diguanylate_Cyclase"/>
</dbReference>
<evidence type="ECO:0000256" key="3">
    <source>
        <dbReference type="ARBA" id="ARBA00012528"/>
    </source>
</evidence>
<comment type="cofactor">
    <cofactor evidence="1">
        <name>Mg(2+)</name>
        <dbReference type="ChEBI" id="CHEBI:18420"/>
    </cofactor>
</comment>
<dbReference type="InterPro" id="IPR029787">
    <property type="entry name" value="Nucleotide_cyclase"/>
</dbReference>
<dbReference type="GO" id="GO:0043709">
    <property type="term" value="P:cell adhesion involved in single-species biofilm formation"/>
    <property type="evidence" value="ECO:0007669"/>
    <property type="project" value="TreeGrafter"/>
</dbReference>
<evidence type="ECO:0000313" key="8">
    <source>
        <dbReference type="EMBL" id="QPK02483.1"/>
    </source>
</evidence>
<dbReference type="Gene3D" id="3.30.70.270">
    <property type="match status" value="1"/>
</dbReference>
<organism evidence="8">
    <name type="scientific">Enterobacter mori</name>
    <dbReference type="NCBI Taxonomy" id="539813"/>
    <lineage>
        <taxon>Bacteria</taxon>
        <taxon>Pseudomonadati</taxon>
        <taxon>Pseudomonadota</taxon>
        <taxon>Gammaproteobacteria</taxon>
        <taxon>Enterobacterales</taxon>
        <taxon>Enterobacteriaceae</taxon>
        <taxon>Enterobacter</taxon>
    </lineage>
</organism>
<dbReference type="InterPro" id="IPR000160">
    <property type="entry name" value="GGDEF_dom"/>
</dbReference>
<dbReference type="FunFam" id="3.30.70.270:FF:000001">
    <property type="entry name" value="Diguanylate cyclase domain protein"/>
    <property type="match status" value="1"/>
</dbReference>
<dbReference type="GO" id="GO:0052621">
    <property type="term" value="F:diguanylate cyclase activity"/>
    <property type="evidence" value="ECO:0007669"/>
    <property type="project" value="UniProtKB-EC"/>
</dbReference>
<dbReference type="EC" id="2.7.7.65" evidence="3"/>
<comment type="pathway">
    <text evidence="2">Purine metabolism; 3',5'-cyclic di-GMP biosynthesis.</text>
</comment>
<evidence type="ECO:0000259" key="7">
    <source>
        <dbReference type="PROSITE" id="PS50887"/>
    </source>
</evidence>
<feature type="transmembrane region" description="Helical" evidence="6">
    <location>
        <begin position="117"/>
        <end position="136"/>
    </location>
</feature>
<name>A0A7T0H225_9ENTR</name>
<dbReference type="InterPro" id="IPR043128">
    <property type="entry name" value="Rev_trsase/Diguanyl_cyclase"/>
</dbReference>
<reference evidence="8" key="1">
    <citation type="submission" date="2020-09" db="EMBL/GenBank/DDBJ databases">
        <title>First Report of a novel Colistin-Resistant species of Enterobacter cloacae complex Producing MCR-5 isolated from hospital sewage water.</title>
        <authorList>
            <person name="Zhou K."/>
        </authorList>
    </citation>
    <scope>NUCLEOTIDE SEQUENCE [LARGE SCALE GENOMIC DNA]</scope>
    <source>
        <strain evidence="8">HSW1412</strain>
    </source>
</reference>
<dbReference type="Pfam" id="PF00990">
    <property type="entry name" value="GGDEF"/>
    <property type="match status" value="1"/>
</dbReference>
<feature type="domain" description="GGDEF" evidence="7">
    <location>
        <begin position="236"/>
        <end position="368"/>
    </location>
</feature>
<feature type="transmembrane region" description="Helical" evidence="6">
    <location>
        <begin position="141"/>
        <end position="159"/>
    </location>
</feature>
<keyword evidence="4" id="KW-0342">GTP-binding</keyword>
<feature type="transmembrane region" description="Helical" evidence="6">
    <location>
        <begin position="65"/>
        <end position="85"/>
    </location>
</feature>
<keyword evidence="4" id="KW-0547">Nucleotide-binding</keyword>
<evidence type="ECO:0000256" key="4">
    <source>
        <dbReference type="ARBA" id="ARBA00023134"/>
    </source>
</evidence>
<keyword evidence="6" id="KW-1133">Transmembrane helix</keyword>
<protein>
    <recommendedName>
        <fullName evidence="3">diguanylate cyclase</fullName>
        <ecNumber evidence="3">2.7.7.65</ecNumber>
    </recommendedName>
</protein>
<feature type="transmembrane region" description="Helical" evidence="6">
    <location>
        <begin position="92"/>
        <end position="111"/>
    </location>
</feature>
<dbReference type="PANTHER" id="PTHR45138">
    <property type="entry name" value="REGULATORY COMPONENTS OF SENSORY TRANSDUCTION SYSTEM"/>
    <property type="match status" value="1"/>
</dbReference>
<accession>A0A7T0H225</accession>
<dbReference type="EMBL" id="CP061801">
    <property type="protein sequence ID" value="QPK02483.1"/>
    <property type="molecule type" value="Genomic_DNA"/>
</dbReference>
<dbReference type="CDD" id="cd01949">
    <property type="entry name" value="GGDEF"/>
    <property type="match status" value="1"/>
</dbReference>
<dbReference type="GO" id="GO:0005525">
    <property type="term" value="F:GTP binding"/>
    <property type="evidence" value="ECO:0007669"/>
    <property type="project" value="UniProtKB-KW"/>
</dbReference>
<proteinExistence type="predicted"/>
<dbReference type="Pfam" id="PF17178">
    <property type="entry name" value="MASE5"/>
    <property type="match status" value="1"/>
</dbReference>
<dbReference type="SUPFAM" id="SSF55073">
    <property type="entry name" value="Nucleotide cyclase"/>
    <property type="match status" value="1"/>
</dbReference>
<keyword evidence="6" id="KW-0812">Transmembrane</keyword>
<dbReference type="PANTHER" id="PTHR45138:SF9">
    <property type="entry name" value="DIGUANYLATE CYCLASE DGCM-RELATED"/>
    <property type="match status" value="1"/>
</dbReference>
<gene>
    <name evidence="8" type="ORF">IDM36_10410</name>
</gene>
<evidence type="ECO:0000256" key="5">
    <source>
        <dbReference type="ARBA" id="ARBA00034247"/>
    </source>
</evidence>
<keyword evidence="6" id="KW-0472">Membrane</keyword>
<feature type="transmembrane region" description="Helical" evidence="6">
    <location>
        <begin position="21"/>
        <end position="45"/>
    </location>
</feature>
<dbReference type="InterPro" id="IPR033444">
    <property type="entry name" value="MASE5"/>
</dbReference>
<dbReference type="GO" id="GO:1902201">
    <property type="term" value="P:negative regulation of bacterial-type flagellum-dependent cell motility"/>
    <property type="evidence" value="ECO:0007669"/>
    <property type="project" value="TreeGrafter"/>
</dbReference>
<evidence type="ECO:0000256" key="6">
    <source>
        <dbReference type="SAM" id="Phobius"/>
    </source>
</evidence>
<dbReference type="SMART" id="SM00267">
    <property type="entry name" value="GGDEF"/>
    <property type="match status" value="1"/>
</dbReference>
<dbReference type="GO" id="GO:0005886">
    <property type="term" value="C:plasma membrane"/>
    <property type="evidence" value="ECO:0007669"/>
    <property type="project" value="TreeGrafter"/>
</dbReference>
<sequence>MEKRKNSPPERATWPTRQAMVLHGLAMNLPWLAFVNVSFALMILLRNVLFQDSDTLYPIPLHLTRIVDASMFGIIMLSAALIIMAWQRIAGISVVLFVCSAIWSITCYWFITDWQLPHVWPLCAILLLAGLTALYFYPEGLLSFMLPLWLTLPVASWMLNDGVNIRFATIWIVFTLILICGRFILLSWFDEAWRRNQQNQLLISRLDALAHQDPLTKTANRRAMENVLNNAVDQGKPFSLIMLDIDDFKRYNDTYGHQAGDECLARVADVLKQTVRTPNDVVSRYGGEEFVVILFNCKESMAEQVAARIQEGLRMAAIPHVASTVSDHVTASMGITGMTAGLTAHEIIARADVALYQAKNAGRDRWSL</sequence>
<dbReference type="NCBIfam" id="TIGR00254">
    <property type="entry name" value="GGDEF"/>
    <property type="match status" value="1"/>
</dbReference>
<comment type="catalytic activity">
    <reaction evidence="5">
        <text>2 GTP = 3',3'-c-di-GMP + 2 diphosphate</text>
        <dbReference type="Rhea" id="RHEA:24898"/>
        <dbReference type="ChEBI" id="CHEBI:33019"/>
        <dbReference type="ChEBI" id="CHEBI:37565"/>
        <dbReference type="ChEBI" id="CHEBI:58805"/>
        <dbReference type="EC" id="2.7.7.65"/>
    </reaction>
</comment>